<comment type="caution">
    <text evidence="1">The sequence shown here is derived from an EMBL/GenBank/DDBJ whole genome shotgun (WGS) entry which is preliminary data.</text>
</comment>
<proteinExistence type="predicted"/>
<evidence type="ECO:0008006" key="3">
    <source>
        <dbReference type="Google" id="ProtNLM"/>
    </source>
</evidence>
<reference evidence="1 2" key="1">
    <citation type="submission" date="2024-01" db="EMBL/GenBank/DDBJ databases">
        <title>The complete chloroplast genome sequence of Lithospermum erythrorhizon: insights into the phylogenetic relationship among Boraginaceae species and the maternal lineages of purple gromwells.</title>
        <authorList>
            <person name="Okada T."/>
            <person name="Watanabe K."/>
        </authorList>
    </citation>
    <scope>NUCLEOTIDE SEQUENCE [LARGE SCALE GENOMIC DNA]</scope>
</reference>
<protein>
    <recommendedName>
        <fullName evidence="3">Phosphoglycerate mutase</fullName>
    </recommendedName>
</protein>
<dbReference type="SUPFAM" id="SSF53254">
    <property type="entry name" value="Phosphoglycerate mutase-like"/>
    <property type="match status" value="1"/>
</dbReference>
<keyword evidence="2" id="KW-1185">Reference proteome</keyword>
<sequence>MNMGSLNQQVCYQNVVVMRHGDRIDYIDEAWAATATCKWDPELVDEGKIRAFGIGKKLREHLGGVPINRAFVSPFLRCLQTAAEVVSALSATVDDDELVKYGKASDGVAIHPSQIKLFTIQLDVLILLEKY</sequence>
<name>A0AAV3PX40_LITER</name>
<dbReference type="InterPro" id="IPR051710">
    <property type="entry name" value="Phosphatase_SH3-domain"/>
</dbReference>
<evidence type="ECO:0000313" key="2">
    <source>
        <dbReference type="Proteomes" id="UP001454036"/>
    </source>
</evidence>
<dbReference type="Pfam" id="PF00300">
    <property type="entry name" value="His_Phos_1"/>
    <property type="match status" value="1"/>
</dbReference>
<dbReference type="InterPro" id="IPR013078">
    <property type="entry name" value="His_Pase_superF_clade-1"/>
</dbReference>
<dbReference type="InterPro" id="IPR029033">
    <property type="entry name" value="His_PPase_superfam"/>
</dbReference>
<dbReference type="PANTHER" id="PTHR16469">
    <property type="entry name" value="UBIQUITIN-ASSOCIATED AND SH3 DOMAIN-CONTAINING BA-RELATED"/>
    <property type="match status" value="1"/>
</dbReference>
<dbReference type="EMBL" id="BAABME010019146">
    <property type="protein sequence ID" value="GAA0156235.1"/>
    <property type="molecule type" value="Genomic_DNA"/>
</dbReference>
<organism evidence="1 2">
    <name type="scientific">Lithospermum erythrorhizon</name>
    <name type="common">Purple gromwell</name>
    <name type="synonym">Lithospermum officinale var. erythrorhizon</name>
    <dbReference type="NCBI Taxonomy" id="34254"/>
    <lineage>
        <taxon>Eukaryota</taxon>
        <taxon>Viridiplantae</taxon>
        <taxon>Streptophyta</taxon>
        <taxon>Embryophyta</taxon>
        <taxon>Tracheophyta</taxon>
        <taxon>Spermatophyta</taxon>
        <taxon>Magnoliopsida</taxon>
        <taxon>eudicotyledons</taxon>
        <taxon>Gunneridae</taxon>
        <taxon>Pentapetalae</taxon>
        <taxon>asterids</taxon>
        <taxon>lamiids</taxon>
        <taxon>Boraginales</taxon>
        <taxon>Boraginaceae</taxon>
        <taxon>Boraginoideae</taxon>
        <taxon>Lithospermeae</taxon>
        <taxon>Lithospermum</taxon>
    </lineage>
</organism>
<accession>A0AAV3PX40</accession>
<dbReference type="AlphaFoldDB" id="A0AAV3PX40"/>
<dbReference type="PANTHER" id="PTHR16469:SF27">
    <property type="entry name" value="UBIQUITIN-ASSOCIATED AND SH3 DOMAIN-CONTAINING BA-RELATED"/>
    <property type="match status" value="1"/>
</dbReference>
<gene>
    <name evidence="1" type="ORF">LIER_38242</name>
</gene>
<dbReference type="CDD" id="cd07040">
    <property type="entry name" value="HP"/>
    <property type="match status" value="1"/>
</dbReference>
<dbReference type="Gene3D" id="3.40.50.1240">
    <property type="entry name" value="Phosphoglycerate mutase-like"/>
    <property type="match status" value="1"/>
</dbReference>
<evidence type="ECO:0000313" key="1">
    <source>
        <dbReference type="EMBL" id="GAA0156235.1"/>
    </source>
</evidence>
<dbReference type="Proteomes" id="UP001454036">
    <property type="component" value="Unassembled WGS sequence"/>
</dbReference>